<evidence type="ECO:0000313" key="3">
    <source>
        <dbReference type="Proteomes" id="UP001328733"/>
    </source>
</evidence>
<name>A0AAW9QGY7_9CHRO</name>
<dbReference type="InterPro" id="IPR004952">
    <property type="entry name" value="NifX-assoc_nitrogen_fix"/>
</dbReference>
<dbReference type="Pfam" id="PF03270">
    <property type="entry name" value="DUF269"/>
    <property type="match status" value="1"/>
</dbReference>
<accession>A0AAW9QGY7</accession>
<proteinExistence type="predicted"/>
<dbReference type="Proteomes" id="UP001328733">
    <property type="component" value="Unassembled WGS sequence"/>
</dbReference>
<dbReference type="Gene3D" id="1.10.3100.20">
    <property type="entry name" value="Protein of unknown function DUF269"/>
    <property type="match status" value="1"/>
</dbReference>
<evidence type="ECO:0000256" key="1">
    <source>
        <dbReference type="SAM" id="MobiDB-lite"/>
    </source>
</evidence>
<dbReference type="AlphaFoldDB" id="A0AAW9QGY7"/>
<dbReference type="EMBL" id="JBAFSM010000012">
    <property type="protein sequence ID" value="MEG3437040.1"/>
    <property type="molecule type" value="Genomic_DNA"/>
</dbReference>
<evidence type="ECO:0000313" key="2">
    <source>
        <dbReference type="EMBL" id="MEG3437040.1"/>
    </source>
</evidence>
<dbReference type="PIRSF" id="PIRSF005788">
    <property type="entry name" value="NifK"/>
    <property type="match status" value="1"/>
</dbReference>
<comment type="caution">
    <text evidence="2">The sequence shown here is derived from an EMBL/GenBank/DDBJ whole genome shotgun (WGS) entry which is preliminary data.</text>
</comment>
<protein>
    <submittedName>
        <fullName evidence="2">DUF269 domain-containing protein</fullName>
    </submittedName>
</protein>
<organism evidence="2 3">
    <name type="scientific">Pannus brasiliensis CCIBt3594</name>
    <dbReference type="NCBI Taxonomy" id="1427578"/>
    <lineage>
        <taxon>Bacteria</taxon>
        <taxon>Bacillati</taxon>
        <taxon>Cyanobacteriota</taxon>
        <taxon>Cyanophyceae</taxon>
        <taxon>Oscillatoriophycideae</taxon>
        <taxon>Chroococcales</taxon>
        <taxon>Microcystaceae</taxon>
        <taxon>Pannus</taxon>
    </lineage>
</organism>
<reference evidence="2 3" key="1">
    <citation type="submission" date="2024-01" db="EMBL/GenBank/DDBJ databases">
        <title>Genomic insights into the taxonomy and metabolism of the cyanobacterium Pannus brasiliensis CCIBt3594.</title>
        <authorList>
            <person name="Machado M."/>
            <person name="Botero N.B."/>
            <person name="Andreote A.P.D."/>
            <person name="Feitosa A.M.T."/>
            <person name="Popin R."/>
            <person name="Sivonen K."/>
            <person name="Fiore M.F."/>
        </authorList>
    </citation>
    <scope>NUCLEOTIDE SEQUENCE [LARGE SCALE GENOMIC DNA]</scope>
    <source>
        <strain evidence="2 3">CCIBt3594</strain>
    </source>
</reference>
<dbReference type="RefSeq" id="WP_332864524.1">
    <property type="nucleotide sequence ID" value="NZ_JBAFSM010000012.1"/>
</dbReference>
<gene>
    <name evidence="2" type="ORF">V0288_07905</name>
</gene>
<feature type="compositionally biased region" description="Basic and acidic residues" evidence="1">
    <location>
        <begin position="1"/>
        <end position="11"/>
    </location>
</feature>
<sequence length="169" mass="19263">MNRLAVLEKPKKSPPKSPRLRVVPAPVVPREDGEDHPFVKELIREFRQQDPSGNYRQYSTESLLHSWVISGKRSNVKNPEIDRLISLRVAAYYQAIAKTIERQTGQLTRVFLNLNHQGVSSALICCGNLLVVNELLPKIQSFGFDSIDRLVIEAEKLIDSAVTRIHQFY</sequence>
<keyword evidence="3" id="KW-1185">Reference proteome</keyword>
<feature type="region of interest" description="Disordered" evidence="1">
    <location>
        <begin position="1"/>
        <end position="20"/>
    </location>
</feature>